<name>A0A8U0RI70_MUSPF</name>
<keyword evidence="2" id="KW-1185">Reference proteome</keyword>
<dbReference type="GeneID" id="106006978"/>
<feature type="compositionally biased region" description="Polar residues" evidence="1">
    <location>
        <begin position="62"/>
        <end position="81"/>
    </location>
</feature>
<sequence>MQRACLSPNLPHSFPENKIYRNPFSVCPDHTRGFRGPFSVLQVPSNHSLEFGRAPKGLELSQAPNTSKPATTRPRNSNTSSRETENKRSLRTPAASEPHTPKRAPQGTAGASSGGLPIPTPPDRFPGLAPVVATVQRSWPRSGPLRAQLWGAEEAGPLRLLPAPRPLQRGRLLGLRPRLQLGRGRGPEALLSPSPASLPCVGLGAGRQEGVGANEPSSGGGNSGSSCSRKNLRGNNKATLSEMGELGRRWGGEGKKAGHWKEEKTEASQVSREVKSLARRRPTHVIPRCRCAAHPCVRDAEWAELPRKEMA</sequence>
<accession>A0A8U0RI70</accession>
<dbReference type="AlphaFoldDB" id="A0A8U0RI70"/>
<feature type="region of interest" description="Disordered" evidence="1">
    <location>
        <begin position="207"/>
        <end position="279"/>
    </location>
</feature>
<gene>
    <name evidence="3" type="primary">LOC106006978</name>
</gene>
<organism evidence="2 3">
    <name type="scientific">Mustela putorius furo</name>
    <name type="common">European domestic ferret</name>
    <name type="synonym">Mustela furo</name>
    <dbReference type="NCBI Taxonomy" id="9669"/>
    <lineage>
        <taxon>Eukaryota</taxon>
        <taxon>Metazoa</taxon>
        <taxon>Chordata</taxon>
        <taxon>Craniata</taxon>
        <taxon>Vertebrata</taxon>
        <taxon>Euteleostomi</taxon>
        <taxon>Mammalia</taxon>
        <taxon>Eutheria</taxon>
        <taxon>Laurasiatheria</taxon>
        <taxon>Carnivora</taxon>
        <taxon>Caniformia</taxon>
        <taxon>Musteloidea</taxon>
        <taxon>Mustelidae</taxon>
        <taxon>Mustelinae</taxon>
        <taxon>Mustela</taxon>
    </lineage>
</organism>
<dbReference type="Proteomes" id="UP000000715">
    <property type="component" value="Unplaced"/>
</dbReference>
<proteinExistence type="predicted"/>
<protein>
    <submittedName>
        <fullName evidence="3">Uncharacterized protein LOC106006978</fullName>
    </submittedName>
</protein>
<feature type="region of interest" description="Disordered" evidence="1">
    <location>
        <begin position="56"/>
        <end position="128"/>
    </location>
</feature>
<evidence type="ECO:0000313" key="2">
    <source>
        <dbReference type="Proteomes" id="UP000000715"/>
    </source>
</evidence>
<dbReference type="RefSeq" id="XP_044924937.1">
    <property type="nucleotide sequence ID" value="XM_045069002.1"/>
</dbReference>
<evidence type="ECO:0000256" key="1">
    <source>
        <dbReference type="SAM" id="MobiDB-lite"/>
    </source>
</evidence>
<reference evidence="3" key="1">
    <citation type="submission" date="2025-08" db="UniProtKB">
        <authorList>
            <consortium name="RefSeq"/>
        </authorList>
    </citation>
    <scope>IDENTIFICATION</scope>
    <source>
        <tissue evidence="3">Brain</tissue>
    </source>
</reference>
<evidence type="ECO:0000313" key="3">
    <source>
        <dbReference type="RefSeq" id="XP_044924937.1"/>
    </source>
</evidence>
<feature type="compositionally biased region" description="Basic and acidic residues" evidence="1">
    <location>
        <begin position="245"/>
        <end position="276"/>
    </location>
</feature>